<protein>
    <submittedName>
        <fullName evidence="1">Putative RNA-directed DNA polymerase from transposon X-element</fullName>
    </submittedName>
</protein>
<accession>A0A0A9WAW8</accession>
<organism evidence="1">
    <name type="scientific">Lygus hesperus</name>
    <name type="common">Western plant bug</name>
    <dbReference type="NCBI Taxonomy" id="30085"/>
    <lineage>
        <taxon>Eukaryota</taxon>
        <taxon>Metazoa</taxon>
        <taxon>Ecdysozoa</taxon>
        <taxon>Arthropoda</taxon>
        <taxon>Hexapoda</taxon>
        <taxon>Insecta</taxon>
        <taxon>Pterygota</taxon>
        <taxon>Neoptera</taxon>
        <taxon>Paraneoptera</taxon>
        <taxon>Hemiptera</taxon>
        <taxon>Heteroptera</taxon>
        <taxon>Panheteroptera</taxon>
        <taxon>Cimicomorpha</taxon>
        <taxon>Miridae</taxon>
        <taxon>Mirini</taxon>
        <taxon>Lygus</taxon>
    </lineage>
</organism>
<gene>
    <name evidence="2" type="primary">ORF2_26</name>
    <name evidence="1" type="ORF">CM83_57511</name>
    <name evidence="2" type="ORF">g.64233</name>
</gene>
<evidence type="ECO:0000313" key="2">
    <source>
        <dbReference type="EMBL" id="JAQ03566.1"/>
    </source>
</evidence>
<evidence type="ECO:0000313" key="1">
    <source>
        <dbReference type="EMBL" id="JAG03623.1"/>
    </source>
</evidence>
<reference evidence="1" key="1">
    <citation type="journal article" date="2014" name="PLoS ONE">
        <title>Transcriptome-Based Identification of ABC Transporters in the Western Tarnished Plant Bug Lygus hesperus.</title>
        <authorList>
            <person name="Hull J.J."/>
            <person name="Chaney K."/>
            <person name="Geib S.M."/>
            <person name="Fabrick J.A."/>
            <person name="Brent C.S."/>
            <person name="Walsh D."/>
            <person name="Lavine L.C."/>
        </authorList>
    </citation>
    <scope>NUCLEOTIDE SEQUENCE</scope>
</reference>
<keyword evidence="1" id="KW-0548">Nucleotidyltransferase</keyword>
<dbReference type="EMBL" id="GDHC01015063">
    <property type="protein sequence ID" value="JAQ03566.1"/>
    <property type="molecule type" value="Transcribed_RNA"/>
</dbReference>
<reference evidence="2" key="3">
    <citation type="journal article" date="2016" name="Gigascience">
        <title>De novo construction of an expanded transcriptome assembly for the western tarnished plant bug, Lygus hesperus.</title>
        <authorList>
            <person name="Tassone E.E."/>
            <person name="Geib S.M."/>
            <person name="Hall B."/>
            <person name="Fabrick J.A."/>
            <person name="Brent C.S."/>
            <person name="Hull J.J."/>
        </authorList>
    </citation>
    <scope>NUCLEOTIDE SEQUENCE</scope>
</reference>
<proteinExistence type="predicted"/>
<dbReference type="EMBL" id="GBHO01039981">
    <property type="protein sequence ID" value="JAG03623.1"/>
    <property type="molecule type" value="Transcribed_RNA"/>
</dbReference>
<sequence length="133" mass="15836">MPAMLRCSQIRTLLHSPHVSLQNRIIMYKVLIRPIWTYTAEIWGTCSKSEFKRLEQQQNNMLQRHIVQTPPFVRNETIYNDLNIESPQEYLVKHSTSFHLRNEGHFNPLVTESFQIPTSRRLIKPRYLCDIIT</sequence>
<dbReference type="GO" id="GO:0003964">
    <property type="term" value="F:RNA-directed DNA polymerase activity"/>
    <property type="evidence" value="ECO:0007669"/>
    <property type="project" value="UniProtKB-KW"/>
</dbReference>
<keyword evidence="1" id="KW-0695">RNA-directed DNA polymerase</keyword>
<keyword evidence="1" id="KW-0808">Transferase</keyword>
<name>A0A0A9WAW8_LYGHE</name>
<reference evidence="1" key="2">
    <citation type="submission" date="2014-07" db="EMBL/GenBank/DDBJ databases">
        <authorList>
            <person name="Hull J."/>
        </authorList>
    </citation>
    <scope>NUCLEOTIDE SEQUENCE</scope>
</reference>
<dbReference type="AlphaFoldDB" id="A0A0A9WAW8"/>